<reference evidence="3" key="1">
    <citation type="journal article" date="2019" name="Int. J. Syst. Evol. Microbiol.">
        <title>The Global Catalogue of Microorganisms (GCM) 10K type strain sequencing project: providing services to taxonomists for standard genome sequencing and annotation.</title>
        <authorList>
            <consortium name="The Broad Institute Genomics Platform"/>
            <consortium name="The Broad Institute Genome Sequencing Center for Infectious Disease"/>
            <person name="Wu L."/>
            <person name="Ma J."/>
        </authorList>
    </citation>
    <scope>NUCLEOTIDE SEQUENCE [LARGE SCALE GENOMIC DNA]</scope>
    <source>
        <strain evidence="3">CGMCC 1.8860</strain>
    </source>
</reference>
<accession>A0ABQ2PG92</accession>
<dbReference type="InterPro" id="IPR007410">
    <property type="entry name" value="LpqE-like"/>
</dbReference>
<dbReference type="PANTHER" id="PTHR36302">
    <property type="entry name" value="BLR7088 PROTEIN"/>
    <property type="match status" value="1"/>
</dbReference>
<dbReference type="Pfam" id="PF04314">
    <property type="entry name" value="PCuAC"/>
    <property type="match status" value="1"/>
</dbReference>
<comment type="caution">
    <text evidence="2">The sequence shown here is derived from an EMBL/GenBank/DDBJ whole genome shotgun (WGS) entry which is preliminary data.</text>
</comment>
<keyword evidence="1" id="KW-0732">Signal</keyword>
<feature type="chain" id="PRO_5046383177" description="Copper(I)-binding protein" evidence="1">
    <location>
        <begin position="23"/>
        <end position="152"/>
    </location>
</feature>
<dbReference type="EMBL" id="BMLY01000001">
    <property type="protein sequence ID" value="GGP24280.1"/>
    <property type="molecule type" value="Genomic_DNA"/>
</dbReference>
<evidence type="ECO:0000313" key="2">
    <source>
        <dbReference type="EMBL" id="GGP24280.1"/>
    </source>
</evidence>
<evidence type="ECO:0000313" key="3">
    <source>
        <dbReference type="Proteomes" id="UP000621859"/>
    </source>
</evidence>
<dbReference type="InterPro" id="IPR058248">
    <property type="entry name" value="Lxx211020-like"/>
</dbReference>
<protein>
    <recommendedName>
        <fullName evidence="4">Copper(I)-binding protein</fullName>
    </recommendedName>
</protein>
<dbReference type="Proteomes" id="UP000621859">
    <property type="component" value="Unassembled WGS sequence"/>
</dbReference>
<dbReference type="InterPro" id="IPR036182">
    <property type="entry name" value="PCuAC_sf"/>
</dbReference>
<dbReference type="PANTHER" id="PTHR36302:SF1">
    <property type="entry name" value="COPPER CHAPERONE PCU(A)C"/>
    <property type="match status" value="1"/>
</dbReference>
<evidence type="ECO:0008006" key="4">
    <source>
        <dbReference type="Google" id="ProtNLM"/>
    </source>
</evidence>
<dbReference type="Gene3D" id="2.60.40.1890">
    <property type="entry name" value="PCu(A)C copper chaperone"/>
    <property type="match status" value="1"/>
</dbReference>
<feature type="signal peptide" evidence="1">
    <location>
        <begin position="1"/>
        <end position="22"/>
    </location>
</feature>
<name>A0ABQ2PG92_9NEIS</name>
<proteinExistence type="predicted"/>
<gene>
    <name evidence="2" type="ORF">GCM10010971_00990</name>
</gene>
<keyword evidence="3" id="KW-1185">Reference proteome</keyword>
<dbReference type="RefSeq" id="WP_188687620.1">
    <property type="nucleotide sequence ID" value="NZ_BMLY01000001.1"/>
</dbReference>
<evidence type="ECO:0000256" key="1">
    <source>
        <dbReference type="SAM" id="SignalP"/>
    </source>
</evidence>
<dbReference type="SUPFAM" id="SSF110087">
    <property type="entry name" value="DR1885-like metal-binding protein"/>
    <property type="match status" value="1"/>
</dbReference>
<organism evidence="2 3">
    <name type="scientific">Silvimonas amylolytica</name>
    <dbReference type="NCBI Taxonomy" id="449663"/>
    <lineage>
        <taxon>Bacteria</taxon>
        <taxon>Pseudomonadati</taxon>
        <taxon>Pseudomonadota</taxon>
        <taxon>Betaproteobacteria</taxon>
        <taxon>Neisseriales</taxon>
        <taxon>Chitinibacteraceae</taxon>
        <taxon>Silvimonas</taxon>
    </lineage>
</organism>
<sequence length="152" mass="15769">MLKKTLFTALPLALILASHCFAADTLSVTQAWARATPPGATTAAAYFTIKNNGAAADSIVGARTSVADDASVHEMKMANGMMQMRAVPKLDIAPKATVIFSPQGYHVMLTGLKAPLKEGSQFKLSLALQGGGSIEVSIDVLGLGATAYSHAH</sequence>